<gene>
    <name evidence="4" type="ORF">GNP94_17435</name>
</gene>
<evidence type="ECO:0000313" key="5">
    <source>
        <dbReference type="Proteomes" id="UP000435177"/>
    </source>
</evidence>
<organism evidence="4 5">
    <name type="scientific">Paenibacillus campinasensis</name>
    <dbReference type="NCBI Taxonomy" id="66347"/>
    <lineage>
        <taxon>Bacteria</taxon>
        <taxon>Bacillati</taxon>
        <taxon>Bacillota</taxon>
        <taxon>Bacilli</taxon>
        <taxon>Bacillales</taxon>
        <taxon>Paenibacillaceae</taxon>
        <taxon>Paenibacillus</taxon>
    </lineage>
</organism>
<reference evidence="4 5" key="1">
    <citation type="submission" date="2019-11" db="EMBL/GenBank/DDBJ databases">
        <title>Draft genome sequences of five Paenibacillus species of dairy origin.</title>
        <authorList>
            <person name="Olajide A.M."/>
            <person name="Chen S."/>
            <person name="Lapointe G."/>
        </authorList>
    </citation>
    <scope>NUCLEOTIDE SEQUENCE [LARGE SCALE GENOMIC DNA]</scope>
    <source>
        <strain evidence="4 5">3CS1</strain>
    </source>
</reference>
<feature type="region of interest" description="Disordered" evidence="1">
    <location>
        <begin position="122"/>
        <end position="152"/>
    </location>
</feature>
<dbReference type="InterPro" id="IPR007730">
    <property type="entry name" value="SPOR-like_dom"/>
</dbReference>
<keyword evidence="2" id="KW-0472">Membrane</keyword>
<proteinExistence type="predicted"/>
<evidence type="ECO:0000259" key="3">
    <source>
        <dbReference type="Pfam" id="PF05036"/>
    </source>
</evidence>
<evidence type="ECO:0000313" key="4">
    <source>
        <dbReference type="EMBL" id="MUG67775.1"/>
    </source>
</evidence>
<feature type="transmembrane region" description="Helical" evidence="2">
    <location>
        <begin position="173"/>
        <end position="195"/>
    </location>
</feature>
<keyword evidence="2" id="KW-1133">Transmembrane helix</keyword>
<dbReference type="SUPFAM" id="SSF110997">
    <property type="entry name" value="Sporulation related repeat"/>
    <property type="match status" value="1"/>
</dbReference>
<keyword evidence="5" id="KW-1185">Reference proteome</keyword>
<dbReference type="Proteomes" id="UP000435177">
    <property type="component" value="Unassembled WGS sequence"/>
</dbReference>
<protein>
    <submittedName>
        <fullName evidence="4">SPOR domain-containing protein</fullName>
    </submittedName>
</protein>
<dbReference type="Pfam" id="PF05036">
    <property type="entry name" value="SPOR"/>
    <property type="match status" value="1"/>
</dbReference>
<accession>A0ABW9T6P4</accession>
<feature type="region of interest" description="Disordered" evidence="1">
    <location>
        <begin position="45"/>
        <end position="89"/>
    </location>
</feature>
<sequence length="457" mass="50041">MCMNKARMTIRFDHGTPKERNKDHDEFTEEYLQPVPKSVPQAGIDWLQPVGWPDKPPEDNDADEWSGNAYTGRRNGRLAEERRMAEADRSPVDISGSRYDEHWHDEWDESRYDVITDVPHPMDRSGHRAPPILLPEDSSEQDGRSTAFQEDSPLSTEDYGYYRKRNPTSFWKMAAAVMGAVMTGVIFGYAVLSFFESGRIEEAPGRDTTIQGEVAPSSAAGPDNPIGDQTAAGPDTGGTAGEQSGQTPGIPPAEQTAGQTFYMLQYGVFSTPERAEQAKQELLQAGIAAGGDPDEENRVYAGISPDREQAKLLSNQLKSEGVELYVREMTVPGTASAVFAGELPNGEAYFESGGQLVAELSALSATLLGQSEPTVVEAGVMDRITQLHQQWIMASGSMSAGAGPEAGELMHRMEQAMNSAIMALSEYNKNRSKGHLWEIQTGMMDYVMGQKRLLHAL</sequence>
<dbReference type="InterPro" id="IPR036680">
    <property type="entry name" value="SPOR-like_sf"/>
</dbReference>
<evidence type="ECO:0000256" key="2">
    <source>
        <dbReference type="SAM" id="Phobius"/>
    </source>
</evidence>
<feature type="domain" description="SPOR" evidence="3">
    <location>
        <begin position="259"/>
        <end position="325"/>
    </location>
</feature>
<evidence type="ECO:0000256" key="1">
    <source>
        <dbReference type="SAM" id="MobiDB-lite"/>
    </source>
</evidence>
<dbReference type="EMBL" id="WOAA01000017">
    <property type="protein sequence ID" value="MUG67775.1"/>
    <property type="molecule type" value="Genomic_DNA"/>
</dbReference>
<feature type="compositionally biased region" description="Basic and acidic residues" evidence="1">
    <location>
        <begin position="10"/>
        <end position="24"/>
    </location>
</feature>
<comment type="caution">
    <text evidence="4">The sequence shown here is derived from an EMBL/GenBank/DDBJ whole genome shotgun (WGS) entry which is preliminary data.</text>
</comment>
<keyword evidence="2" id="KW-0812">Transmembrane</keyword>
<feature type="region of interest" description="Disordered" evidence="1">
    <location>
        <begin position="204"/>
        <end position="254"/>
    </location>
</feature>
<feature type="compositionally biased region" description="Basic and acidic residues" evidence="1">
    <location>
        <begin position="77"/>
        <end position="89"/>
    </location>
</feature>
<name>A0ABW9T6P4_9BACL</name>
<feature type="region of interest" description="Disordered" evidence="1">
    <location>
        <begin position="1"/>
        <end position="24"/>
    </location>
</feature>
<dbReference type="Gene3D" id="3.30.70.1070">
    <property type="entry name" value="Sporulation related repeat"/>
    <property type="match status" value="1"/>
</dbReference>